<proteinExistence type="predicted"/>
<gene>
    <name evidence="1" type="ORF">R3P38DRAFT_2362439</name>
</gene>
<sequence>RWARAPLPNGQIALSAWKEKQKPLHALRMSRNVMVMSQFNSNFIHALTHRQVWVNGQVEIAEAQYYFRTKTVIAMALPLLYPRPNQALLIRSHYTVWSCNHADEHKLAVTKVKAIQTVVAMIPFKPDGRDAWFLVEKPGLDMMILTGYREDDNE</sequence>
<organism evidence="1 2">
    <name type="scientific">Favolaschia claudopus</name>
    <dbReference type="NCBI Taxonomy" id="2862362"/>
    <lineage>
        <taxon>Eukaryota</taxon>
        <taxon>Fungi</taxon>
        <taxon>Dikarya</taxon>
        <taxon>Basidiomycota</taxon>
        <taxon>Agaricomycotina</taxon>
        <taxon>Agaricomycetes</taxon>
        <taxon>Agaricomycetidae</taxon>
        <taxon>Agaricales</taxon>
        <taxon>Marasmiineae</taxon>
        <taxon>Mycenaceae</taxon>
        <taxon>Favolaschia</taxon>
    </lineage>
</organism>
<dbReference type="Proteomes" id="UP001362999">
    <property type="component" value="Unassembled WGS sequence"/>
</dbReference>
<evidence type="ECO:0000313" key="2">
    <source>
        <dbReference type="Proteomes" id="UP001362999"/>
    </source>
</evidence>
<accession>A0AAW0BGW2</accession>
<dbReference type="AlphaFoldDB" id="A0AAW0BGW2"/>
<feature type="non-terminal residue" evidence="1">
    <location>
        <position position="1"/>
    </location>
</feature>
<comment type="caution">
    <text evidence="1">The sequence shown here is derived from an EMBL/GenBank/DDBJ whole genome shotgun (WGS) entry which is preliminary data.</text>
</comment>
<dbReference type="EMBL" id="JAWWNJ010000033">
    <property type="protein sequence ID" value="KAK7025624.1"/>
    <property type="molecule type" value="Genomic_DNA"/>
</dbReference>
<reference evidence="1 2" key="1">
    <citation type="journal article" date="2024" name="J Genomics">
        <title>Draft genome sequencing and assembly of Favolaschia claudopus CIRM-BRFM 2984 isolated from oak limbs.</title>
        <authorList>
            <person name="Navarro D."/>
            <person name="Drula E."/>
            <person name="Chaduli D."/>
            <person name="Cazenave R."/>
            <person name="Ahrendt S."/>
            <person name="Wang J."/>
            <person name="Lipzen A."/>
            <person name="Daum C."/>
            <person name="Barry K."/>
            <person name="Grigoriev I.V."/>
            <person name="Favel A."/>
            <person name="Rosso M.N."/>
            <person name="Martin F."/>
        </authorList>
    </citation>
    <scope>NUCLEOTIDE SEQUENCE [LARGE SCALE GENOMIC DNA]</scope>
    <source>
        <strain evidence="1 2">CIRM-BRFM 2984</strain>
    </source>
</reference>
<evidence type="ECO:0000313" key="1">
    <source>
        <dbReference type="EMBL" id="KAK7025624.1"/>
    </source>
</evidence>
<protein>
    <submittedName>
        <fullName evidence="1">Uncharacterized protein</fullName>
    </submittedName>
</protein>
<feature type="non-terminal residue" evidence="1">
    <location>
        <position position="154"/>
    </location>
</feature>
<keyword evidence="2" id="KW-1185">Reference proteome</keyword>
<name>A0AAW0BGW2_9AGAR</name>